<evidence type="ECO:0000259" key="9">
    <source>
        <dbReference type="Pfam" id="PF03941"/>
    </source>
</evidence>
<dbReference type="InterPro" id="IPR005635">
    <property type="entry name" value="Inner_centromere_prot_ARK-bd"/>
</dbReference>
<feature type="compositionally biased region" description="Acidic residues" evidence="8">
    <location>
        <begin position="221"/>
        <end position="234"/>
    </location>
</feature>
<accession>A0A0N1NYI8</accession>
<evidence type="ECO:0000313" key="11">
    <source>
        <dbReference type="Proteomes" id="UP000038010"/>
    </source>
</evidence>
<feature type="compositionally biased region" description="Basic and acidic residues" evidence="8">
    <location>
        <begin position="156"/>
        <end position="192"/>
    </location>
</feature>
<dbReference type="PANTHER" id="PTHR13142">
    <property type="entry name" value="INNER CENTROMERE PROTEIN"/>
    <property type="match status" value="1"/>
</dbReference>
<feature type="compositionally biased region" description="Basic and acidic residues" evidence="8">
    <location>
        <begin position="713"/>
        <end position="769"/>
    </location>
</feature>
<dbReference type="VEuPathDB" id="FungiDB:AB675_11082"/>
<keyword evidence="6" id="KW-0206">Cytoskeleton</keyword>
<gene>
    <name evidence="10" type="ORF">AB675_11082</name>
</gene>
<dbReference type="GO" id="GO:0007059">
    <property type="term" value="P:chromosome segregation"/>
    <property type="evidence" value="ECO:0007669"/>
    <property type="project" value="UniProtKB-KW"/>
</dbReference>
<feature type="compositionally biased region" description="Polar residues" evidence="8">
    <location>
        <begin position="473"/>
        <end position="489"/>
    </location>
</feature>
<evidence type="ECO:0000256" key="7">
    <source>
        <dbReference type="ARBA" id="ARBA00023242"/>
    </source>
</evidence>
<feature type="compositionally biased region" description="Basic and acidic residues" evidence="8">
    <location>
        <begin position="571"/>
        <end position="605"/>
    </location>
</feature>
<dbReference type="GO" id="GO:0005819">
    <property type="term" value="C:spindle"/>
    <property type="evidence" value="ECO:0007669"/>
    <property type="project" value="UniProtKB-SubCell"/>
</dbReference>
<feature type="region of interest" description="Disordered" evidence="8">
    <location>
        <begin position="322"/>
        <end position="501"/>
    </location>
</feature>
<reference evidence="10 11" key="1">
    <citation type="submission" date="2015-06" db="EMBL/GenBank/DDBJ databases">
        <title>Draft genome of the ant-associated black yeast Phialophora attae CBS 131958.</title>
        <authorList>
            <person name="Moreno L.F."/>
            <person name="Stielow B.J."/>
            <person name="de Hoog S."/>
            <person name="Vicente V.A."/>
            <person name="Weiss V.A."/>
            <person name="de Vries M."/>
            <person name="Cruz L.M."/>
            <person name="Souza E.M."/>
        </authorList>
    </citation>
    <scope>NUCLEOTIDE SEQUENCE [LARGE SCALE GENOMIC DNA]</scope>
    <source>
        <strain evidence="10 11">CBS 131958</strain>
    </source>
</reference>
<feature type="compositionally biased region" description="Pro residues" evidence="8">
    <location>
        <begin position="872"/>
        <end position="885"/>
    </location>
</feature>
<keyword evidence="4" id="KW-0963">Cytoplasm</keyword>
<protein>
    <recommendedName>
        <fullName evidence="9">Inner centromere protein ARK-binding domain-containing protein</fullName>
    </recommendedName>
</protein>
<dbReference type="EMBL" id="LFJN01000036">
    <property type="protein sequence ID" value="KPI35796.1"/>
    <property type="molecule type" value="Genomic_DNA"/>
</dbReference>
<feature type="compositionally biased region" description="Basic and acidic residues" evidence="8">
    <location>
        <begin position="418"/>
        <end position="432"/>
    </location>
</feature>
<evidence type="ECO:0000313" key="10">
    <source>
        <dbReference type="EMBL" id="KPI35796.1"/>
    </source>
</evidence>
<feature type="region of interest" description="Disordered" evidence="8">
    <location>
        <begin position="941"/>
        <end position="983"/>
    </location>
</feature>
<feature type="compositionally biased region" description="Polar residues" evidence="8">
    <location>
        <begin position="117"/>
        <end position="141"/>
    </location>
</feature>
<dbReference type="OrthoDB" id="6123at2759"/>
<dbReference type="Pfam" id="PF03941">
    <property type="entry name" value="INCENP_ARK-bind"/>
    <property type="match status" value="1"/>
</dbReference>
<evidence type="ECO:0000256" key="4">
    <source>
        <dbReference type="ARBA" id="ARBA00022490"/>
    </source>
</evidence>
<organism evidence="10 11">
    <name type="scientific">Cyphellophora attinorum</name>
    <dbReference type="NCBI Taxonomy" id="1664694"/>
    <lineage>
        <taxon>Eukaryota</taxon>
        <taxon>Fungi</taxon>
        <taxon>Dikarya</taxon>
        <taxon>Ascomycota</taxon>
        <taxon>Pezizomycotina</taxon>
        <taxon>Eurotiomycetes</taxon>
        <taxon>Chaetothyriomycetidae</taxon>
        <taxon>Chaetothyriales</taxon>
        <taxon>Cyphellophoraceae</taxon>
        <taxon>Cyphellophora</taxon>
    </lineage>
</organism>
<evidence type="ECO:0000256" key="1">
    <source>
        <dbReference type="ARBA" id="ARBA00004123"/>
    </source>
</evidence>
<dbReference type="GeneID" id="28731778"/>
<comment type="similarity">
    <text evidence="3">Belongs to the INCENP family.</text>
</comment>
<evidence type="ECO:0000256" key="5">
    <source>
        <dbReference type="ARBA" id="ARBA00022829"/>
    </source>
</evidence>
<feature type="compositionally biased region" description="Acidic residues" evidence="8">
    <location>
        <begin position="299"/>
        <end position="308"/>
    </location>
</feature>
<name>A0A0N1NYI8_9EURO</name>
<feature type="compositionally biased region" description="Polar residues" evidence="8">
    <location>
        <begin position="683"/>
        <end position="704"/>
    </location>
</feature>
<feature type="compositionally biased region" description="Basic and acidic residues" evidence="8">
    <location>
        <begin position="612"/>
        <end position="623"/>
    </location>
</feature>
<feature type="compositionally biased region" description="Acidic residues" evidence="8">
    <location>
        <begin position="957"/>
        <end position="968"/>
    </location>
</feature>
<feature type="region of interest" description="Disordered" evidence="8">
    <location>
        <begin position="515"/>
        <end position="929"/>
    </location>
</feature>
<sequence length="1067" mass="117574">MAKTVGSAAWISAEKENVLDILRTEKEELVFPAQHELEWLNEHMQDIFSSSHANITNVFKTPGKMHGKTPKTNRKRNVEARVPLSDVFSVKPAQKHQSPTKIHFNKPPPRFEIPADASQTQKNIIPSQADSGYHTSTQSQADPDESMYPIIEPVQNEERVPVREQSPERRTTEGSFHSAKEDQTTKITREAQPKAADAAAPAESQEQAPQEPQPVPQPEIPQEEPANDDIEMDDIGSPSDESTPDRPLVRKGSLTFASLPAREPMKTSIGARVSHQKKSFGPSRNSQSLHHAPPVSPEKDEDEFDEDDIVMGDSHIEILGHDESAMDAPLFKPGNRSAAQRLQEKIEKLGQAPPARASKSIPSALQARPSGAPPAQEQQKQQTADDDDDWIKPLTSPAKSAAASSRHGGYESEPGDEFDVRAPELIAHEERMAAFSPSPPRQRPGFGHAKSASTATLASPAKIAMGQPHSPAKSISVSNPAQQPTTTPEGSPRRLLNLSASKSRLQSIMKSAKGLFTSSASVSAAAKLEIQSPSARPAPNAMPGMFPRGGSVLEDKPLPRSPAKPVRRTRSSTEREKVEKRREDDAKAMERMNEQLQQVREKEAQKAASHKQATEQKTEEVHAPSKLQRPTKPIREPTQKAKPAPVAIKVGTLSQRVPMASSIASSSQDVLPAEPKRPGLSKKASTSSMNSVSHFKTSTTTSQPAKPKALLAAERKREADEREAKRKAEAKRELERKREEARQQEAKLRAEAERKERERVAAEQAKRQAEQQAKQQAIERKRQEAARKAEQQRQERQDASRPPSRAATCDDDASRTQAPKFGQASQQQDAKRRRTEDEHDPAPRPTLAGAPIRQSNLGKKTSIFSSSHYAPAPQPSQFPQPPSRMQPPQMGAYSHQKIPFNNAVTNVPNNPPAQHNKTPASAHHKTPASAFKQTIGVVKSSPQYTPGEQIHLPEIPTDSEDEDSDDDDNNKNAFPIPDWATPGHLTDQLIRQEGMDGDAVFGPIAPLKMEEVFDKGNKERLKRLRDRTSSANWAMSGDGLTLEEVRHDREQREIMRQNGGWRYGNGG</sequence>
<dbReference type="Gene3D" id="6.10.250.2990">
    <property type="match status" value="1"/>
</dbReference>
<keyword evidence="7" id="KW-0539">Nucleus</keyword>
<evidence type="ECO:0000256" key="8">
    <source>
        <dbReference type="SAM" id="MobiDB-lite"/>
    </source>
</evidence>
<evidence type="ECO:0000256" key="3">
    <source>
        <dbReference type="ARBA" id="ARBA00010042"/>
    </source>
</evidence>
<feature type="domain" description="Inner centromere protein ARK-binding" evidence="9">
    <location>
        <begin position="954"/>
        <end position="1013"/>
    </location>
</feature>
<keyword evidence="5" id="KW-0159">Chromosome partition</keyword>
<feature type="compositionally biased region" description="Basic and acidic residues" evidence="8">
    <location>
        <begin position="777"/>
        <end position="799"/>
    </location>
</feature>
<dbReference type="AlphaFoldDB" id="A0A0N1NYI8"/>
<dbReference type="Proteomes" id="UP000038010">
    <property type="component" value="Unassembled WGS sequence"/>
</dbReference>
<evidence type="ECO:0000256" key="6">
    <source>
        <dbReference type="ARBA" id="ARBA00023212"/>
    </source>
</evidence>
<proteinExistence type="inferred from homology"/>
<comment type="caution">
    <text evidence="10">The sequence shown here is derived from an EMBL/GenBank/DDBJ whole genome shotgun (WGS) entry which is preliminary data.</text>
</comment>
<dbReference type="RefSeq" id="XP_017995759.1">
    <property type="nucleotide sequence ID" value="XM_018139898.1"/>
</dbReference>
<dbReference type="STRING" id="1664694.A0A0N1NYI8"/>
<dbReference type="PANTHER" id="PTHR13142:SF1">
    <property type="entry name" value="INNER CENTROMERE PROTEIN"/>
    <property type="match status" value="1"/>
</dbReference>
<comment type="subcellular location">
    <subcellularLocation>
        <location evidence="2">Cytoplasm</location>
        <location evidence="2">Cytoskeleton</location>
        <location evidence="2">Spindle</location>
    </subcellularLocation>
    <subcellularLocation>
        <location evidence="1">Nucleus</location>
    </subcellularLocation>
</comment>
<feature type="compositionally biased region" description="Low complexity" evidence="8">
    <location>
        <begin position="193"/>
        <end position="210"/>
    </location>
</feature>
<feature type="compositionally biased region" description="Low complexity" evidence="8">
    <location>
        <begin position="899"/>
        <end position="908"/>
    </location>
</feature>
<feature type="region of interest" description="Disordered" evidence="8">
    <location>
        <begin position="91"/>
        <end position="308"/>
    </location>
</feature>
<feature type="compositionally biased region" description="Polar residues" evidence="8">
    <location>
        <begin position="853"/>
        <end position="868"/>
    </location>
</feature>
<dbReference type="GO" id="GO:0005634">
    <property type="term" value="C:nucleus"/>
    <property type="evidence" value="ECO:0007669"/>
    <property type="project" value="UniProtKB-SubCell"/>
</dbReference>
<evidence type="ECO:0000256" key="2">
    <source>
        <dbReference type="ARBA" id="ARBA00004186"/>
    </source>
</evidence>
<keyword evidence="11" id="KW-1185">Reference proteome</keyword>